<dbReference type="RefSeq" id="XP_062662856.1">
    <property type="nucleotide sequence ID" value="XM_062809058.1"/>
</dbReference>
<protein>
    <submittedName>
        <fullName evidence="2">Uncharacterized protein</fullName>
    </submittedName>
</protein>
<accession>A0AAE0LVS1</accession>
<gene>
    <name evidence="2" type="ORF">B0H64DRAFT_98541</name>
</gene>
<dbReference type="AlphaFoldDB" id="A0AAE0LVS1"/>
<comment type="caution">
    <text evidence="2">The sequence shown here is derived from an EMBL/GenBank/DDBJ whole genome shotgun (WGS) entry which is preliminary data.</text>
</comment>
<name>A0AAE0LVS1_9PEZI</name>
<dbReference type="EMBL" id="JAUEPN010000002">
    <property type="protein sequence ID" value="KAK3299342.1"/>
    <property type="molecule type" value="Genomic_DNA"/>
</dbReference>
<dbReference type="Proteomes" id="UP001278766">
    <property type="component" value="Unassembled WGS sequence"/>
</dbReference>
<feature type="region of interest" description="Disordered" evidence="1">
    <location>
        <begin position="1"/>
        <end position="49"/>
    </location>
</feature>
<dbReference type="GeneID" id="87846006"/>
<reference evidence="2" key="2">
    <citation type="submission" date="2023-06" db="EMBL/GenBank/DDBJ databases">
        <authorList>
            <consortium name="Lawrence Berkeley National Laboratory"/>
            <person name="Haridas S."/>
            <person name="Hensen N."/>
            <person name="Bonometti L."/>
            <person name="Westerberg I."/>
            <person name="Brannstrom I.O."/>
            <person name="Guillou S."/>
            <person name="Cros-Aarteil S."/>
            <person name="Calhoun S."/>
            <person name="Kuo A."/>
            <person name="Mondo S."/>
            <person name="Pangilinan J."/>
            <person name="Riley R."/>
            <person name="Labutti K."/>
            <person name="Andreopoulos B."/>
            <person name="Lipzen A."/>
            <person name="Chen C."/>
            <person name="Yanf M."/>
            <person name="Daum C."/>
            <person name="Ng V."/>
            <person name="Clum A."/>
            <person name="Steindorff A."/>
            <person name="Ohm R."/>
            <person name="Martin F."/>
            <person name="Silar P."/>
            <person name="Natvig D."/>
            <person name="Lalanne C."/>
            <person name="Gautier V."/>
            <person name="Ament-Velasquez S.L."/>
            <person name="Kruys A."/>
            <person name="Hutchinson M.I."/>
            <person name="Powell A.J."/>
            <person name="Barry K."/>
            <person name="Miller A.N."/>
            <person name="Grigoriev I.V."/>
            <person name="Debuchy R."/>
            <person name="Gladieux P."/>
            <person name="Thoren M.H."/>
            <person name="Johannesson H."/>
        </authorList>
    </citation>
    <scope>NUCLEOTIDE SEQUENCE</scope>
    <source>
        <strain evidence="2">CBS 168.71</strain>
    </source>
</reference>
<reference evidence="2" key="1">
    <citation type="journal article" date="2023" name="Mol. Phylogenet. Evol.">
        <title>Genome-scale phylogeny and comparative genomics of the fungal order Sordariales.</title>
        <authorList>
            <person name="Hensen N."/>
            <person name="Bonometti L."/>
            <person name="Westerberg I."/>
            <person name="Brannstrom I.O."/>
            <person name="Guillou S."/>
            <person name="Cros-Aarteil S."/>
            <person name="Calhoun S."/>
            <person name="Haridas S."/>
            <person name="Kuo A."/>
            <person name="Mondo S."/>
            <person name="Pangilinan J."/>
            <person name="Riley R."/>
            <person name="LaButti K."/>
            <person name="Andreopoulos B."/>
            <person name="Lipzen A."/>
            <person name="Chen C."/>
            <person name="Yan M."/>
            <person name="Daum C."/>
            <person name="Ng V."/>
            <person name="Clum A."/>
            <person name="Steindorff A."/>
            <person name="Ohm R.A."/>
            <person name="Martin F."/>
            <person name="Silar P."/>
            <person name="Natvig D.O."/>
            <person name="Lalanne C."/>
            <person name="Gautier V."/>
            <person name="Ament-Velasquez S.L."/>
            <person name="Kruys A."/>
            <person name="Hutchinson M.I."/>
            <person name="Powell A.J."/>
            <person name="Barry K."/>
            <person name="Miller A.N."/>
            <person name="Grigoriev I.V."/>
            <person name="Debuchy R."/>
            <person name="Gladieux P."/>
            <person name="Hiltunen Thoren M."/>
            <person name="Johannesson H."/>
        </authorList>
    </citation>
    <scope>NUCLEOTIDE SEQUENCE</scope>
    <source>
        <strain evidence="2">CBS 168.71</strain>
    </source>
</reference>
<proteinExistence type="predicted"/>
<evidence type="ECO:0000313" key="2">
    <source>
        <dbReference type="EMBL" id="KAK3299342.1"/>
    </source>
</evidence>
<keyword evidence="3" id="KW-1185">Reference proteome</keyword>
<evidence type="ECO:0000256" key="1">
    <source>
        <dbReference type="SAM" id="MobiDB-lite"/>
    </source>
</evidence>
<sequence length="170" mass="18669">MGSEPRLPSLLEKSRQAGPRGGRRSLRQLSCQYRGHEQPSPRTLVEGRGAFPSVSSSDFDRVSSLCWWYPESGRQKARLFCMYVPYVLAALSRQTESNIQSRLPRSSHIPNIVASQPSCSFQTPPPPLSPPARTTQANCPPTHSNPVSVCTQYVAGCTLSTRTPCFPGAH</sequence>
<evidence type="ECO:0000313" key="3">
    <source>
        <dbReference type="Proteomes" id="UP001278766"/>
    </source>
</evidence>
<organism evidence="2 3">
    <name type="scientific">Chaetomium fimeti</name>
    <dbReference type="NCBI Taxonomy" id="1854472"/>
    <lineage>
        <taxon>Eukaryota</taxon>
        <taxon>Fungi</taxon>
        <taxon>Dikarya</taxon>
        <taxon>Ascomycota</taxon>
        <taxon>Pezizomycotina</taxon>
        <taxon>Sordariomycetes</taxon>
        <taxon>Sordariomycetidae</taxon>
        <taxon>Sordariales</taxon>
        <taxon>Chaetomiaceae</taxon>
        <taxon>Chaetomium</taxon>
    </lineage>
</organism>
<feature type="region of interest" description="Disordered" evidence="1">
    <location>
        <begin position="118"/>
        <end position="138"/>
    </location>
</feature>